<dbReference type="PANTHER" id="PTHR11702:SF31">
    <property type="entry name" value="MITOCHONDRIAL RIBOSOME-ASSOCIATED GTPASE 2"/>
    <property type="match status" value="1"/>
</dbReference>
<protein>
    <submittedName>
        <fullName evidence="7">GTP binding protein 5</fullName>
    </submittedName>
</protein>
<dbReference type="SUPFAM" id="SSF82051">
    <property type="entry name" value="Obg GTP-binding protein N-terminal domain"/>
    <property type="match status" value="1"/>
</dbReference>
<reference evidence="7" key="2">
    <citation type="submission" date="2014-03" db="EMBL/GenBank/DDBJ databases">
        <title>The whipworm genome and dual-species transcriptomics of an intimate host-pathogen interaction.</title>
        <authorList>
            <person name="Foth B.J."/>
            <person name="Tsai I.J."/>
            <person name="Reid A.J."/>
            <person name="Bancroft A.J."/>
            <person name="Nichol S."/>
            <person name="Tracey A."/>
            <person name="Holroyd N."/>
            <person name="Cotton J.A."/>
            <person name="Stanley E.J."/>
            <person name="Zarowiecki M."/>
            <person name="Liu J.Z."/>
            <person name="Huckvale T."/>
            <person name="Cooper P.J."/>
            <person name="Grencis R.K."/>
            <person name="Berriman M."/>
        </authorList>
    </citation>
    <scope>NUCLEOTIDE SEQUENCE [LARGE SCALE GENOMIC DNA]</scope>
</reference>
<keyword evidence="2" id="KW-0690">Ribosome biogenesis</keyword>
<dbReference type="SUPFAM" id="SSF52540">
    <property type="entry name" value="P-loop containing nucleoside triphosphate hydrolases"/>
    <property type="match status" value="1"/>
</dbReference>
<dbReference type="Gene3D" id="3.40.50.300">
    <property type="entry name" value="P-loop containing nucleotide triphosphate hydrolases"/>
    <property type="match status" value="1"/>
</dbReference>
<organism evidence="7 8">
    <name type="scientific">Trichuris trichiura</name>
    <name type="common">Whipworm</name>
    <name type="synonym">Trichocephalus trichiurus</name>
    <dbReference type="NCBI Taxonomy" id="36087"/>
    <lineage>
        <taxon>Eukaryota</taxon>
        <taxon>Metazoa</taxon>
        <taxon>Ecdysozoa</taxon>
        <taxon>Nematoda</taxon>
        <taxon>Enoplea</taxon>
        <taxon>Dorylaimia</taxon>
        <taxon>Trichinellida</taxon>
        <taxon>Trichuridae</taxon>
        <taxon>Trichuris</taxon>
    </lineage>
</organism>
<dbReference type="AlphaFoldDB" id="A0A077ZCN8"/>
<comment type="similarity">
    <text evidence="1">Belongs to the TRAFAC class OBG-HflX-like GTPase superfamily. OBG GTPase family.</text>
</comment>
<evidence type="ECO:0000256" key="1">
    <source>
        <dbReference type="ARBA" id="ARBA00007699"/>
    </source>
</evidence>
<dbReference type="GO" id="GO:0005525">
    <property type="term" value="F:GTP binding"/>
    <property type="evidence" value="ECO:0007669"/>
    <property type="project" value="UniProtKB-KW"/>
</dbReference>
<dbReference type="STRING" id="36087.A0A077ZCN8"/>
<keyword evidence="4" id="KW-0342">GTP-binding</keyword>
<sequence>MVAFLRLWCNSRAGPAGGDGGSGGHVIFIASAGARSLARIPNVVRATPGEHGGSKSCFGANAPHTYIESEGAVFVAARGGAGGHGNQFYATSSWQNPMVAEAGGSGEDVEYAVELRLMAHAGLVGLPNAGKSSLLRCLSRARPKVGPYIFTTTRPHIGVLQYADGKQLAVADLPGILAGAHRNYGLGLQFLRHVKRCVCLLFVIDASSRQPLAEQFNCLKEEIRFYDQSLLEQPRLVIANKIDIEHASDRVKQLKSTLGNSELLLPVSALHQEGINELAMELRKLLDSQCL</sequence>
<dbReference type="InterPro" id="IPR031167">
    <property type="entry name" value="G_OBG"/>
</dbReference>
<evidence type="ECO:0000256" key="2">
    <source>
        <dbReference type="ARBA" id="ARBA00022517"/>
    </source>
</evidence>
<keyword evidence="8" id="KW-1185">Reference proteome</keyword>
<dbReference type="PANTHER" id="PTHR11702">
    <property type="entry name" value="DEVELOPMENTALLY REGULATED GTP-BINDING PROTEIN-RELATED"/>
    <property type="match status" value="1"/>
</dbReference>
<dbReference type="PIRSF" id="PIRSF002401">
    <property type="entry name" value="GTP_bd_Obg/CgtA"/>
    <property type="match status" value="1"/>
</dbReference>
<evidence type="ECO:0000259" key="6">
    <source>
        <dbReference type="PROSITE" id="PS51883"/>
    </source>
</evidence>
<dbReference type="GO" id="GO:0042254">
    <property type="term" value="P:ribosome biogenesis"/>
    <property type="evidence" value="ECO:0007669"/>
    <property type="project" value="UniProtKB-UniRule"/>
</dbReference>
<dbReference type="OrthoDB" id="347018at2759"/>
<dbReference type="InterPro" id="IPR014100">
    <property type="entry name" value="GTP-bd_Obg/CgtA"/>
</dbReference>
<name>A0A077ZCN8_TRITR</name>
<feature type="domain" description="OBG-type G" evidence="5">
    <location>
        <begin position="119"/>
        <end position="287"/>
    </location>
</feature>
<dbReference type="Pfam" id="PF01018">
    <property type="entry name" value="GTP1_OBG"/>
    <property type="match status" value="1"/>
</dbReference>
<gene>
    <name evidence="7" type="ORF">TTRE_0000465701</name>
</gene>
<evidence type="ECO:0000313" key="7">
    <source>
        <dbReference type="EMBL" id="CDW56380.1"/>
    </source>
</evidence>
<feature type="domain" description="Obg" evidence="6">
    <location>
        <begin position="1"/>
        <end position="168"/>
    </location>
</feature>
<evidence type="ECO:0000259" key="5">
    <source>
        <dbReference type="PROSITE" id="PS51710"/>
    </source>
</evidence>
<evidence type="ECO:0000313" key="8">
    <source>
        <dbReference type="Proteomes" id="UP000030665"/>
    </source>
</evidence>
<dbReference type="PRINTS" id="PR00326">
    <property type="entry name" value="GTP1OBG"/>
</dbReference>
<dbReference type="PROSITE" id="PS51883">
    <property type="entry name" value="OBG"/>
    <property type="match status" value="1"/>
</dbReference>
<accession>A0A077ZCN8</accession>
<evidence type="ECO:0000256" key="3">
    <source>
        <dbReference type="ARBA" id="ARBA00022741"/>
    </source>
</evidence>
<dbReference type="GO" id="GO:0000287">
    <property type="term" value="F:magnesium ion binding"/>
    <property type="evidence" value="ECO:0007669"/>
    <property type="project" value="InterPro"/>
</dbReference>
<dbReference type="EMBL" id="HG806033">
    <property type="protein sequence ID" value="CDW56380.1"/>
    <property type="molecule type" value="Genomic_DNA"/>
</dbReference>
<dbReference type="CDD" id="cd01898">
    <property type="entry name" value="Obg"/>
    <property type="match status" value="1"/>
</dbReference>
<dbReference type="InterPro" id="IPR006073">
    <property type="entry name" value="GTP-bd"/>
</dbReference>
<dbReference type="Proteomes" id="UP000030665">
    <property type="component" value="Unassembled WGS sequence"/>
</dbReference>
<dbReference type="InterPro" id="IPR027417">
    <property type="entry name" value="P-loop_NTPase"/>
</dbReference>
<dbReference type="Pfam" id="PF01926">
    <property type="entry name" value="MMR_HSR1"/>
    <property type="match status" value="1"/>
</dbReference>
<dbReference type="GO" id="GO:0005739">
    <property type="term" value="C:mitochondrion"/>
    <property type="evidence" value="ECO:0007669"/>
    <property type="project" value="TreeGrafter"/>
</dbReference>
<keyword evidence="3" id="KW-0547">Nucleotide-binding</keyword>
<dbReference type="Gene3D" id="2.70.210.12">
    <property type="entry name" value="GTP1/OBG domain"/>
    <property type="match status" value="2"/>
</dbReference>
<evidence type="ECO:0000256" key="4">
    <source>
        <dbReference type="ARBA" id="ARBA00023134"/>
    </source>
</evidence>
<dbReference type="InterPro" id="IPR036726">
    <property type="entry name" value="GTP1_OBG_dom_sf"/>
</dbReference>
<dbReference type="GO" id="GO:0003924">
    <property type="term" value="F:GTPase activity"/>
    <property type="evidence" value="ECO:0007669"/>
    <property type="project" value="InterPro"/>
</dbReference>
<dbReference type="InterPro" id="IPR006169">
    <property type="entry name" value="GTP1_OBG_dom"/>
</dbReference>
<dbReference type="PROSITE" id="PS51710">
    <property type="entry name" value="G_OBG"/>
    <property type="match status" value="1"/>
</dbReference>
<reference evidence="7" key="1">
    <citation type="submission" date="2014-01" db="EMBL/GenBank/DDBJ databases">
        <authorList>
            <person name="Aslett M."/>
        </authorList>
    </citation>
    <scope>NUCLEOTIDE SEQUENCE</scope>
</reference>
<dbReference type="InterPro" id="IPR045086">
    <property type="entry name" value="OBG_GTPase"/>
</dbReference>
<proteinExistence type="inferred from homology"/>